<evidence type="ECO:0008006" key="3">
    <source>
        <dbReference type="Google" id="ProtNLM"/>
    </source>
</evidence>
<name>A0A168PEQ1_9BACL</name>
<dbReference type="Proteomes" id="UP000076967">
    <property type="component" value="Unassembled WGS sequence"/>
</dbReference>
<dbReference type="InterPro" id="IPR020296">
    <property type="entry name" value="Spore_Cse60"/>
</dbReference>
<evidence type="ECO:0000313" key="1">
    <source>
        <dbReference type="EMBL" id="OAB46691.1"/>
    </source>
</evidence>
<proteinExistence type="predicted"/>
<reference evidence="1 2" key="1">
    <citation type="submission" date="2016-03" db="EMBL/GenBank/DDBJ databases">
        <title>Draft genome sequence of Paenibacillus glacialis DSM 22343.</title>
        <authorList>
            <person name="Shin S.-K."/>
            <person name="Yi H."/>
        </authorList>
    </citation>
    <scope>NUCLEOTIDE SEQUENCE [LARGE SCALE GENOMIC DNA]</scope>
    <source>
        <strain evidence="1 2">DSM 22343</strain>
    </source>
</reference>
<dbReference type="RefSeq" id="WP_068527132.1">
    <property type="nucleotide sequence ID" value="NZ_LVJH01000001.1"/>
</dbReference>
<dbReference type="AlphaFoldDB" id="A0A168PEQ1"/>
<accession>A0A168PEQ1</accession>
<protein>
    <recommendedName>
        <fullName evidence="3">Sporulation protein Cse60</fullName>
    </recommendedName>
</protein>
<organism evidence="1 2">
    <name type="scientific">Paenibacillus glacialis</name>
    <dbReference type="NCBI Taxonomy" id="494026"/>
    <lineage>
        <taxon>Bacteria</taxon>
        <taxon>Bacillati</taxon>
        <taxon>Bacillota</taxon>
        <taxon>Bacilli</taxon>
        <taxon>Bacillales</taxon>
        <taxon>Paenibacillaceae</taxon>
        <taxon>Paenibacillus</taxon>
    </lineage>
</organism>
<gene>
    <name evidence="1" type="ORF">PGLA_00240</name>
</gene>
<evidence type="ECO:0000313" key="2">
    <source>
        <dbReference type="Proteomes" id="UP000076967"/>
    </source>
</evidence>
<dbReference type="OrthoDB" id="1653053at2"/>
<comment type="caution">
    <text evidence="1">The sequence shown here is derived from an EMBL/GenBank/DDBJ whole genome shotgun (WGS) entry which is preliminary data.</text>
</comment>
<sequence>MIQVKEFVDSDNSYAENKANQFLAGLKDEQVINICYESVVKTNSSKTERQRSTILVVYRIDDKVE</sequence>
<dbReference type="Pfam" id="PF10957">
    <property type="entry name" value="Spore_Cse60"/>
    <property type="match status" value="1"/>
</dbReference>
<dbReference type="EMBL" id="LVJH01000001">
    <property type="protein sequence ID" value="OAB46691.1"/>
    <property type="molecule type" value="Genomic_DNA"/>
</dbReference>
<keyword evidence="2" id="KW-1185">Reference proteome</keyword>